<proteinExistence type="predicted"/>
<dbReference type="InterPro" id="IPR032806">
    <property type="entry name" value="YbfD_N"/>
</dbReference>
<feature type="domain" description="Transposase IS4-like" evidence="1">
    <location>
        <begin position="121"/>
        <end position="349"/>
    </location>
</feature>
<gene>
    <name evidence="3" type="ORF">MDOR_37910</name>
</gene>
<dbReference type="PANTHER" id="PTHR30298:SF0">
    <property type="entry name" value="PROTEIN YBFL-RELATED"/>
    <property type="match status" value="1"/>
</dbReference>
<protein>
    <submittedName>
        <fullName evidence="3">ISAs1 family transposase</fullName>
    </submittedName>
</protein>
<accession>A0A7I7VYA0</accession>
<name>A0A7I7VYA0_9MYCO</name>
<dbReference type="PANTHER" id="PTHR30298">
    <property type="entry name" value="H REPEAT-ASSOCIATED PREDICTED TRANSPOSASE"/>
    <property type="match status" value="1"/>
</dbReference>
<evidence type="ECO:0000313" key="3">
    <source>
        <dbReference type="EMBL" id="BBZ09622.1"/>
    </source>
</evidence>
<dbReference type="NCBIfam" id="NF033564">
    <property type="entry name" value="transpos_ISAs1"/>
    <property type="match status" value="1"/>
</dbReference>
<dbReference type="AlphaFoldDB" id="A0A7I7VYA0"/>
<dbReference type="InterPro" id="IPR002559">
    <property type="entry name" value="Transposase_11"/>
</dbReference>
<dbReference type="GO" id="GO:0004803">
    <property type="term" value="F:transposase activity"/>
    <property type="evidence" value="ECO:0007669"/>
    <property type="project" value="InterPro"/>
</dbReference>
<evidence type="ECO:0000259" key="2">
    <source>
        <dbReference type="Pfam" id="PF13808"/>
    </source>
</evidence>
<sequence length="381" mass="41715">MSVVDDSDPLLGELAEIPPAPEGLLDLLARVPDPRQRRGIRHGLTGVLAVALSAVLAGAQSFVAIAEWAADSAPEVLARLGVTGVAPCESTIRRCLQRLAPDELDQLIGAWMWLHTSTIAGRRVIAFDDKTLRGARGQTGSLVHLLAGLCQQTGTVLAQLAVDVKTNEIPMLRKLLDTFDITGAVITADALHCQRDTAEHIIGRSGHYIFTVKDNQPTLRRQLKNLPWKQIPILDTSIEHDHGRTAKRVLKATEITEGIGFPGAVQVLQLTRTVTDRKTSKRHTEVVYAVTSLSIADAKPAQIAAWLRGHWAIENKLHWVRDVTYAEDHSQIRTGGGPQVMATLRNTAISVLRLNGHTNIAAALRHHARNHLRPVKLLLNW</sequence>
<dbReference type="GO" id="GO:0003677">
    <property type="term" value="F:DNA binding"/>
    <property type="evidence" value="ECO:0007669"/>
    <property type="project" value="InterPro"/>
</dbReference>
<dbReference type="InterPro" id="IPR047647">
    <property type="entry name" value="ISAs1_transpos"/>
</dbReference>
<dbReference type="Pfam" id="PF01609">
    <property type="entry name" value="DDE_Tnp_1"/>
    <property type="match status" value="1"/>
</dbReference>
<dbReference type="EMBL" id="AP022605">
    <property type="protein sequence ID" value="BBZ09622.1"/>
    <property type="molecule type" value="Genomic_DNA"/>
</dbReference>
<evidence type="ECO:0000259" key="1">
    <source>
        <dbReference type="Pfam" id="PF01609"/>
    </source>
</evidence>
<dbReference type="InterPro" id="IPR051698">
    <property type="entry name" value="Transposase_11-like"/>
</dbReference>
<organism evidence="3 4">
    <name type="scientific">Mycolicibacterium doricum</name>
    <dbReference type="NCBI Taxonomy" id="126673"/>
    <lineage>
        <taxon>Bacteria</taxon>
        <taxon>Bacillati</taxon>
        <taxon>Actinomycetota</taxon>
        <taxon>Actinomycetes</taxon>
        <taxon>Mycobacteriales</taxon>
        <taxon>Mycobacteriaceae</taxon>
        <taxon>Mycolicibacterium</taxon>
    </lineage>
</organism>
<dbReference type="KEGG" id="mdr:MDOR_37910"/>
<dbReference type="GO" id="GO:0006313">
    <property type="term" value="P:DNA transposition"/>
    <property type="evidence" value="ECO:0007669"/>
    <property type="project" value="InterPro"/>
</dbReference>
<dbReference type="Proteomes" id="UP000467201">
    <property type="component" value="Chromosome"/>
</dbReference>
<dbReference type="RefSeq" id="WP_235849924.1">
    <property type="nucleotide sequence ID" value="NZ_AP022605.1"/>
</dbReference>
<dbReference type="Pfam" id="PF13808">
    <property type="entry name" value="DDE_Tnp_1_assoc"/>
    <property type="match status" value="1"/>
</dbReference>
<feature type="domain" description="H repeat-associated protein N-terminal" evidence="2">
    <location>
        <begin position="26"/>
        <end position="112"/>
    </location>
</feature>
<reference evidence="3 4" key="1">
    <citation type="journal article" date="2019" name="Emerg. Microbes Infect.">
        <title>Comprehensive subspecies identification of 175 nontuberculous mycobacteria species based on 7547 genomic profiles.</title>
        <authorList>
            <person name="Matsumoto Y."/>
            <person name="Kinjo T."/>
            <person name="Motooka D."/>
            <person name="Nabeya D."/>
            <person name="Jung N."/>
            <person name="Uechi K."/>
            <person name="Horii T."/>
            <person name="Iida T."/>
            <person name="Fujita J."/>
            <person name="Nakamura S."/>
        </authorList>
    </citation>
    <scope>NUCLEOTIDE SEQUENCE [LARGE SCALE GENOMIC DNA]</scope>
    <source>
        <strain evidence="3 4">JCM 12405</strain>
    </source>
</reference>
<evidence type="ECO:0000313" key="4">
    <source>
        <dbReference type="Proteomes" id="UP000467201"/>
    </source>
</evidence>